<protein>
    <submittedName>
        <fullName evidence="1">Uncharacterized protein</fullName>
    </submittedName>
</protein>
<comment type="caution">
    <text evidence="1">The sequence shown here is derived from an EMBL/GenBank/DDBJ whole genome shotgun (WGS) entry which is preliminary data.</text>
</comment>
<reference evidence="1 2" key="1">
    <citation type="journal article" date="2014" name="Nat. Genet.">
        <title>Genome sequence of the hot pepper provides insights into the evolution of pungency in Capsicum species.</title>
        <authorList>
            <person name="Kim S."/>
            <person name="Park M."/>
            <person name="Yeom S.I."/>
            <person name="Kim Y.M."/>
            <person name="Lee J.M."/>
            <person name="Lee H.A."/>
            <person name="Seo E."/>
            <person name="Choi J."/>
            <person name="Cheong K."/>
            <person name="Kim K.T."/>
            <person name="Jung K."/>
            <person name="Lee G.W."/>
            <person name="Oh S.K."/>
            <person name="Bae C."/>
            <person name="Kim S.B."/>
            <person name="Lee H.Y."/>
            <person name="Kim S.Y."/>
            <person name="Kim M.S."/>
            <person name="Kang B.C."/>
            <person name="Jo Y.D."/>
            <person name="Yang H.B."/>
            <person name="Jeong H.J."/>
            <person name="Kang W.H."/>
            <person name="Kwon J.K."/>
            <person name="Shin C."/>
            <person name="Lim J.Y."/>
            <person name="Park J.H."/>
            <person name="Huh J.H."/>
            <person name="Kim J.S."/>
            <person name="Kim B.D."/>
            <person name="Cohen O."/>
            <person name="Paran I."/>
            <person name="Suh M.C."/>
            <person name="Lee S.B."/>
            <person name="Kim Y.K."/>
            <person name="Shin Y."/>
            <person name="Noh S.J."/>
            <person name="Park J."/>
            <person name="Seo Y.S."/>
            <person name="Kwon S.Y."/>
            <person name="Kim H.A."/>
            <person name="Park J.M."/>
            <person name="Kim H.J."/>
            <person name="Choi S.B."/>
            <person name="Bosland P.W."/>
            <person name="Reeves G."/>
            <person name="Jo S.H."/>
            <person name="Lee B.W."/>
            <person name="Cho H.T."/>
            <person name="Choi H.S."/>
            <person name="Lee M.S."/>
            <person name="Yu Y."/>
            <person name="Do Choi Y."/>
            <person name="Park B.S."/>
            <person name="van Deynze A."/>
            <person name="Ashrafi H."/>
            <person name="Hill T."/>
            <person name="Kim W.T."/>
            <person name="Pai H.S."/>
            <person name="Ahn H.K."/>
            <person name="Yeam I."/>
            <person name="Giovannoni J.J."/>
            <person name="Rose J.K."/>
            <person name="Sorensen I."/>
            <person name="Lee S.J."/>
            <person name="Kim R.W."/>
            <person name="Choi I.Y."/>
            <person name="Choi B.S."/>
            <person name="Lim J.S."/>
            <person name="Lee Y.H."/>
            <person name="Choi D."/>
        </authorList>
    </citation>
    <scope>NUCLEOTIDE SEQUENCE [LARGE SCALE GENOMIC DNA]</scope>
    <source>
        <strain evidence="2">cv. CM334</strain>
    </source>
</reference>
<name>A0A2G2ZYK9_CAPAN</name>
<dbReference type="PANTHER" id="PTHR47801:SF1">
    <property type="entry name" value="OS05G0145600 PROTEIN"/>
    <property type="match status" value="1"/>
</dbReference>
<dbReference type="EMBL" id="AYRZ02000003">
    <property type="protein sequence ID" value="PHT87054.1"/>
    <property type="molecule type" value="Genomic_DNA"/>
</dbReference>
<proteinExistence type="predicted"/>
<dbReference type="Proteomes" id="UP000222542">
    <property type="component" value="Unassembled WGS sequence"/>
</dbReference>
<evidence type="ECO:0000313" key="1">
    <source>
        <dbReference type="EMBL" id="PHT87054.1"/>
    </source>
</evidence>
<dbReference type="STRING" id="4072.A0A2G2ZYK9"/>
<accession>A0A2G2ZYK9</accession>
<dbReference type="Gramene" id="PHT87054">
    <property type="protein sequence ID" value="PHT87054"/>
    <property type="gene ID" value="T459_09160"/>
</dbReference>
<sequence length="171" mass="19177">MGYYSFLLPISPNARSSTSSHIERSQYGVKRLGKTKMVLQGWSKRQITKFHTLSGSSSVEWVQGSLVAHKQPLTWYKVIFNSPGGFNEKKCQTNCGQPSQIWYAIVRDMTAAGLCLNKFCYAALIAAQKNKEPFRDDIASKMERTRTRDVEDAETTLAIGALVRRWGVGHG</sequence>
<gene>
    <name evidence="1" type="ORF">T459_09160</name>
</gene>
<dbReference type="PANTHER" id="PTHR47801">
    <property type="entry name" value="OS05G0145600 PROTEIN"/>
    <property type="match status" value="1"/>
</dbReference>
<dbReference type="AlphaFoldDB" id="A0A2G2ZYK9"/>
<organism evidence="1 2">
    <name type="scientific">Capsicum annuum</name>
    <name type="common">Capsicum pepper</name>
    <dbReference type="NCBI Taxonomy" id="4072"/>
    <lineage>
        <taxon>Eukaryota</taxon>
        <taxon>Viridiplantae</taxon>
        <taxon>Streptophyta</taxon>
        <taxon>Embryophyta</taxon>
        <taxon>Tracheophyta</taxon>
        <taxon>Spermatophyta</taxon>
        <taxon>Magnoliopsida</taxon>
        <taxon>eudicotyledons</taxon>
        <taxon>Gunneridae</taxon>
        <taxon>Pentapetalae</taxon>
        <taxon>asterids</taxon>
        <taxon>lamiids</taxon>
        <taxon>Solanales</taxon>
        <taxon>Solanaceae</taxon>
        <taxon>Solanoideae</taxon>
        <taxon>Capsiceae</taxon>
        <taxon>Capsicum</taxon>
    </lineage>
</organism>
<evidence type="ECO:0000313" key="2">
    <source>
        <dbReference type="Proteomes" id="UP000222542"/>
    </source>
</evidence>
<keyword evidence="2" id="KW-1185">Reference proteome</keyword>
<reference evidence="1 2" key="2">
    <citation type="journal article" date="2017" name="Genome Biol.">
        <title>New reference genome sequences of hot pepper reveal the massive evolution of plant disease-resistance genes by retroduplication.</title>
        <authorList>
            <person name="Kim S."/>
            <person name="Park J."/>
            <person name="Yeom S.I."/>
            <person name="Kim Y.M."/>
            <person name="Seo E."/>
            <person name="Kim K.T."/>
            <person name="Kim M.S."/>
            <person name="Lee J.M."/>
            <person name="Cheong K."/>
            <person name="Shin H.S."/>
            <person name="Kim S.B."/>
            <person name="Han K."/>
            <person name="Lee J."/>
            <person name="Park M."/>
            <person name="Lee H.A."/>
            <person name="Lee H.Y."/>
            <person name="Lee Y."/>
            <person name="Oh S."/>
            <person name="Lee J.H."/>
            <person name="Choi E."/>
            <person name="Choi E."/>
            <person name="Lee S.E."/>
            <person name="Jeon J."/>
            <person name="Kim H."/>
            <person name="Choi G."/>
            <person name="Song H."/>
            <person name="Lee J."/>
            <person name="Lee S.C."/>
            <person name="Kwon J.K."/>
            <person name="Lee H.Y."/>
            <person name="Koo N."/>
            <person name="Hong Y."/>
            <person name="Kim R.W."/>
            <person name="Kang W.H."/>
            <person name="Huh J.H."/>
            <person name="Kang B.C."/>
            <person name="Yang T.J."/>
            <person name="Lee Y.H."/>
            <person name="Bennetzen J.L."/>
            <person name="Choi D."/>
        </authorList>
    </citation>
    <scope>NUCLEOTIDE SEQUENCE [LARGE SCALE GENOMIC DNA]</scope>
    <source>
        <strain evidence="2">cv. CM334</strain>
    </source>
</reference>